<accession>A0A2N5EE21</accession>
<sequence length="113" mass="13023">MLTSHEQDVYDNLPVELRPKYLDKLRRIKERDALIVAGALEAVECARQGLQHERLNRMRLNALNKEAAFYPLCPEHILDKDKRAFTKEQPANTDIYLDYTNPIRGFGGAVRQG</sequence>
<keyword evidence="2" id="KW-1185">Reference proteome</keyword>
<dbReference type="Proteomes" id="UP000234240">
    <property type="component" value="Unassembled WGS sequence"/>
</dbReference>
<gene>
    <name evidence="1" type="ORF">CYR55_05620</name>
</gene>
<reference evidence="1 2" key="1">
    <citation type="submission" date="2017-12" db="EMBL/GenBank/DDBJ databases">
        <title>Characterization of six clinical isolates of Enterochimera gen. nov., a novel genus of the Yersiniaciae family and the three species Enterochimera arupensis sp. nov., Enterochimera coloradensis sp. nov, and Enterochimera californica sp. nov.</title>
        <authorList>
            <person name="Rossi A."/>
            <person name="Fisher M."/>
        </authorList>
    </citation>
    <scope>NUCLEOTIDE SEQUENCE [LARGE SCALE GENOMIC DNA]</scope>
    <source>
        <strain evidence="2">2015-Iso6</strain>
    </source>
</reference>
<dbReference type="EMBL" id="PJZF01000003">
    <property type="protein sequence ID" value="PLR40757.1"/>
    <property type="molecule type" value="Genomic_DNA"/>
</dbReference>
<evidence type="ECO:0000313" key="2">
    <source>
        <dbReference type="Proteomes" id="UP000234240"/>
    </source>
</evidence>
<comment type="caution">
    <text evidence="1">The sequence shown here is derived from an EMBL/GenBank/DDBJ whole genome shotgun (WGS) entry which is preliminary data.</text>
</comment>
<organism evidence="1 2">
    <name type="scientific">Chimaeribacter californicus</name>
    <dbReference type="NCBI Taxonomy" id="2060067"/>
    <lineage>
        <taxon>Bacteria</taxon>
        <taxon>Pseudomonadati</taxon>
        <taxon>Pseudomonadota</taxon>
        <taxon>Gammaproteobacteria</taxon>
        <taxon>Enterobacterales</taxon>
        <taxon>Yersiniaceae</taxon>
        <taxon>Chimaeribacter</taxon>
    </lineage>
</organism>
<proteinExistence type="predicted"/>
<dbReference type="AlphaFoldDB" id="A0A2N5EE21"/>
<protein>
    <submittedName>
        <fullName evidence="1">Uncharacterized protein</fullName>
    </submittedName>
</protein>
<dbReference type="OrthoDB" id="6505612at2"/>
<name>A0A2N5EE21_9GAMM</name>
<dbReference type="RefSeq" id="WP_101815170.1">
    <property type="nucleotide sequence ID" value="NZ_PJZF01000003.1"/>
</dbReference>
<evidence type="ECO:0000313" key="1">
    <source>
        <dbReference type="EMBL" id="PLR40757.1"/>
    </source>
</evidence>